<dbReference type="Gene3D" id="1.25.40.20">
    <property type="entry name" value="Ankyrin repeat-containing domain"/>
    <property type="match status" value="3"/>
</dbReference>
<dbReference type="Pfam" id="PF13637">
    <property type="entry name" value="Ank_4"/>
    <property type="match status" value="1"/>
</dbReference>
<gene>
    <name evidence="5" type="ORF">AMSG_03947</name>
</gene>
<dbReference type="InterPro" id="IPR002110">
    <property type="entry name" value="Ankyrin_rpt"/>
</dbReference>
<proteinExistence type="predicted"/>
<dbReference type="GO" id="GO:0045944">
    <property type="term" value="P:positive regulation of transcription by RNA polymerase II"/>
    <property type="evidence" value="ECO:0007669"/>
    <property type="project" value="TreeGrafter"/>
</dbReference>
<feature type="compositionally biased region" description="Acidic residues" evidence="4">
    <location>
        <begin position="505"/>
        <end position="515"/>
    </location>
</feature>
<feature type="region of interest" description="Disordered" evidence="4">
    <location>
        <begin position="460"/>
        <end position="515"/>
    </location>
</feature>
<name>A0A0L0D6L2_THETB</name>
<dbReference type="InterPro" id="IPR050663">
    <property type="entry name" value="Ankyrin-SOCS_Box"/>
</dbReference>
<evidence type="ECO:0000313" key="6">
    <source>
        <dbReference type="Proteomes" id="UP000054408"/>
    </source>
</evidence>
<dbReference type="STRING" id="461836.A0A0L0D6L2"/>
<feature type="repeat" description="ANK" evidence="3">
    <location>
        <begin position="327"/>
        <end position="360"/>
    </location>
</feature>
<evidence type="ECO:0000256" key="2">
    <source>
        <dbReference type="ARBA" id="ARBA00023043"/>
    </source>
</evidence>
<evidence type="ECO:0000256" key="4">
    <source>
        <dbReference type="SAM" id="MobiDB-lite"/>
    </source>
</evidence>
<dbReference type="GeneID" id="25563514"/>
<organism evidence="5 6">
    <name type="scientific">Thecamonas trahens ATCC 50062</name>
    <dbReference type="NCBI Taxonomy" id="461836"/>
    <lineage>
        <taxon>Eukaryota</taxon>
        <taxon>Apusozoa</taxon>
        <taxon>Apusomonadida</taxon>
        <taxon>Apusomonadidae</taxon>
        <taxon>Thecamonas</taxon>
    </lineage>
</organism>
<dbReference type="PROSITE" id="PS50088">
    <property type="entry name" value="ANK_REPEAT"/>
    <property type="match status" value="4"/>
</dbReference>
<feature type="region of interest" description="Disordered" evidence="4">
    <location>
        <begin position="1"/>
        <end position="20"/>
    </location>
</feature>
<dbReference type="PROSITE" id="PS50297">
    <property type="entry name" value="ANK_REP_REGION"/>
    <property type="match status" value="3"/>
</dbReference>
<accession>A0A0L0D6L2</accession>
<reference evidence="5 6" key="1">
    <citation type="submission" date="2010-05" db="EMBL/GenBank/DDBJ databases">
        <title>The Genome Sequence of Thecamonas trahens ATCC 50062.</title>
        <authorList>
            <consortium name="The Broad Institute Genome Sequencing Platform"/>
            <person name="Russ C."/>
            <person name="Cuomo C."/>
            <person name="Shea T."/>
            <person name="Young S.K."/>
            <person name="Zeng Q."/>
            <person name="Koehrsen M."/>
            <person name="Haas B."/>
            <person name="Borodovsky M."/>
            <person name="Guigo R."/>
            <person name="Alvarado L."/>
            <person name="Berlin A."/>
            <person name="Bochicchio J."/>
            <person name="Borenstein D."/>
            <person name="Chapman S."/>
            <person name="Chen Z."/>
            <person name="Freedman E."/>
            <person name="Gellesch M."/>
            <person name="Goldberg J."/>
            <person name="Griggs A."/>
            <person name="Gujja S."/>
            <person name="Heilman E."/>
            <person name="Heiman D."/>
            <person name="Hepburn T."/>
            <person name="Howarth C."/>
            <person name="Jen D."/>
            <person name="Larson L."/>
            <person name="Mehta T."/>
            <person name="Park D."/>
            <person name="Pearson M."/>
            <person name="Roberts A."/>
            <person name="Saif S."/>
            <person name="Shenoy N."/>
            <person name="Sisk P."/>
            <person name="Stolte C."/>
            <person name="Sykes S."/>
            <person name="Thomson T."/>
            <person name="Walk T."/>
            <person name="White J."/>
            <person name="Yandava C."/>
            <person name="Burger G."/>
            <person name="Gray M.W."/>
            <person name="Holland P.W.H."/>
            <person name="King N."/>
            <person name="Lang F.B.F."/>
            <person name="Roger A.J."/>
            <person name="Ruiz-Trillo I."/>
            <person name="Lander E."/>
            <person name="Nusbaum C."/>
        </authorList>
    </citation>
    <scope>NUCLEOTIDE SEQUENCE [LARGE SCALE GENOMIC DNA]</scope>
    <source>
        <strain evidence="5 6">ATCC 50062</strain>
    </source>
</reference>
<dbReference type="PANTHER" id="PTHR24193:SF126">
    <property type="entry name" value="INVERSIN-LIKE"/>
    <property type="match status" value="1"/>
</dbReference>
<dbReference type="SUPFAM" id="SSF48403">
    <property type="entry name" value="Ankyrin repeat"/>
    <property type="match status" value="2"/>
</dbReference>
<feature type="compositionally biased region" description="Low complexity" evidence="4">
    <location>
        <begin position="495"/>
        <end position="504"/>
    </location>
</feature>
<dbReference type="EMBL" id="GL349448">
    <property type="protein sequence ID" value="KNC47716.1"/>
    <property type="molecule type" value="Genomic_DNA"/>
</dbReference>
<dbReference type="eggNOG" id="KOG4177">
    <property type="taxonomic scope" value="Eukaryota"/>
</dbReference>
<evidence type="ECO:0000256" key="1">
    <source>
        <dbReference type="ARBA" id="ARBA00022737"/>
    </source>
</evidence>
<dbReference type="RefSeq" id="XP_013759198.1">
    <property type="nucleotide sequence ID" value="XM_013903744.1"/>
</dbReference>
<dbReference type="Pfam" id="PF12796">
    <property type="entry name" value="Ank_2"/>
    <property type="match status" value="2"/>
</dbReference>
<dbReference type="GO" id="GO:0005634">
    <property type="term" value="C:nucleus"/>
    <property type="evidence" value="ECO:0007669"/>
    <property type="project" value="TreeGrafter"/>
</dbReference>
<keyword evidence="1" id="KW-0677">Repeat</keyword>
<feature type="repeat" description="ANK" evidence="3">
    <location>
        <begin position="106"/>
        <end position="138"/>
    </location>
</feature>
<feature type="repeat" description="ANK" evidence="3">
    <location>
        <begin position="139"/>
        <end position="171"/>
    </location>
</feature>
<evidence type="ECO:0000313" key="5">
    <source>
        <dbReference type="EMBL" id="KNC47716.1"/>
    </source>
</evidence>
<dbReference type="PANTHER" id="PTHR24193">
    <property type="entry name" value="ANKYRIN REPEAT PROTEIN"/>
    <property type="match status" value="1"/>
</dbReference>
<sequence length="515" mass="53753">MAVEATKLAAEPPQRSVRGYDEDGLKHEVDAAVAEGMKAREVAERACKENDFAMVQYLLESGAVSIDEPVDGYGNRIAHYAALKRNVGALRMALIAGADVNMCNDDGSSVVRSAAVGGCAEVVAVLLAAGADPNVGSDSGSTPLHQAVDRGFAGVVKVLLDGGGDHNKCDKAGRTPLMVALSKWQGHTLEAAAASVDLMIDAGSIDWTQRDGEANSILHFACQNGKLASIVDVLPTLSPSAFEANASGETLLHAAVTNADNSRWLAALTSLPLLDPCARDAAGNTVLHRIFATRADEPDQRVAGMLDALFSVYGARLDALVNEFNADGVTALLLALTNDAVPDALQILVDHGADVGLEPLRGAKYPSTGANSRKLSPLLYAIKHKHVAVVEVLLTAPGLDPDAVTVRGSGRTALHVAVKTGDVAKVGALLDSGADMFRADKAGKTPSDLARKAEVVALLEKRGGRKRPRTDDETLPPRKEAALPPWKRRKYRQLAPAAAAPEPVAAEDEAGAGAP</sequence>
<dbReference type="GO" id="GO:0000976">
    <property type="term" value="F:transcription cis-regulatory region binding"/>
    <property type="evidence" value="ECO:0007669"/>
    <property type="project" value="TreeGrafter"/>
</dbReference>
<dbReference type="SMART" id="SM00248">
    <property type="entry name" value="ANK"/>
    <property type="match status" value="8"/>
</dbReference>
<keyword evidence="2 3" id="KW-0040">ANK repeat</keyword>
<keyword evidence="6" id="KW-1185">Reference proteome</keyword>
<dbReference type="OrthoDB" id="10258888at2759"/>
<dbReference type="AlphaFoldDB" id="A0A0L0D6L2"/>
<feature type="repeat" description="ANK" evidence="3">
    <location>
        <begin position="409"/>
        <end position="441"/>
    </location>
</feature>
<dbReference type="InterPro" id="IPR036770">
    <property type="entry name" value="Ankyrin_rpt-contain_sf"/>
</dbReference>
<evidence type="ECO:0000256" key="3">
    <source>
        <dbReference type="PROSITE-ProRule" id="PRU00023"/>
    </source>
</evidence>
<dbReference type="Proteomes" id="UP000054408">
    <property type="component" value="Unassembled WGS sequence"/>
</dbReference>
<feature type="compositionally biased region" description="Basic and acidic residues" evidence="4">
    <location>
        <begin position="469"/>
        <end position="481"/>
    </location>
</feature>
<protein>
    <submittedName>
        <fullName evidence="5">Ankyrin domain-containing protein</fullName>
    </submittedName>
</protein>